<dbReference type="Gene3D" id="3.40.190.10">
    <property type="entry name" value="Periplasmic binding protein-like II"/>
    <property type="match status" value="2"/>
</dbReference>
<evidence type="ECO:0000313" key="2">
    <source>
        <dbReference type="EMBL" id="MDQ0644393.1"/>
    </source>
</evidence>
<dbReference type="EMBL" id="JAUSXK010000001">
    <property type="protein sequence ID" value="MDQ0644393.1"/>
    <property type="molecule type" value="Genomic_DNA"/>
</dbReference>
<dbReference type="PROSITE" id="PS51257">
    <property type="entry name" value="PROKAR_LIPOPROTEIN"/>
    <property type="match status" value="1"/>
</dbReference>
<proteinExistence type="predicted"/>
<dbReference type="Proteomes" id="UP001239085">
    <property type="component" value="Unassembled WGS sequence"/>
</dbReference>
<dbReference type="RefSeq" id="WP_307362079.1">
    <property type="nucleotide sequence ID" value="NZ_JAUSXK010000001.1"/>
</dbReference>
<reference evidence="2 3" key="1">
    <citation type="submission" date="2023-07" db="EMBL/GenBank/DDBJ databases">
        <title>Comparative genomics of wheat-associated soil bacteria to identify genetic determinants of phenazine resistance.</title>
        <authorList>
            <person name="Mouncey N."/>
        </authorList>
    </citation>
    <scope>NUCLEOTIDE SEQUENCE [LARGE SCALE GENOMIC DNA]</scope>
    <source>
        <strain evidence="2 3">W2I7</strain>
    </source>
</reference>
<evidence type="ECO:0000256" key="1">
    <source>
        <dbReference type="SAM" id="SignalP"/>
    </source>
</evidence>
<dbReference type="SUPFAM" id="SSF53850">
    <property type="entry name" value="Periplasmic binding protein-like II"/>
    <property type="match status" value="1"/>
</dbReference>
<dbReference type="Pfam" id="PF01547">
    <property type="entry name" value="SBP_bac_1"/>
    <property type="match status" value="1"/>
</dbReference>
<keyword evidence="2" id="KW-0762">Sugar transport</keyword>
<dbReference type="PANTHER" id="PTHR43649">
    <property type="entry name" value="ARABINOSE-BINDING PROTEIN-RELATED"/>
    <property type="match status" value="1"/>
</dbReference>
<keyword evidence="2" id="KW-0813">Transport</keyword>
<comment type="caution">
    <text evidence="2">The sequence shown here is derived from an EMBL/GenBank/DDBJ whole genome shotgun (WGS) entry which is preliminary data.</text>
</comment>
<gene>
    <name evidence="2" type="ORF">QFZ46_002553</name>
</gene>
<accession>A0ABU0PAN0</accession>
<evidence type="ECO:0000313" key="3">
    <source>
        <dbReference type="Proteomes" id="UP001239085"/>
    </source>
</evidence>
<dbReference type="InterPro" id="IPR050490">
    <property type="entry name" value="Bact_solute-bd_prot1"/>
</dbReference>
<dbReference type="InterPro" id="IPR006059">
    <property type="entry name" value="SBP"/>
</dbReference>
<sequence length="436" mass="47303">MSRRIPAVIALGGAAALILAGCSGGGGGTPESVDVTFDNDTSAEISFSWWGNEDRAARFEQAIALFNEEYPNVDVKRNFNAWGDYWTARNTEAAGKALPDVVMMDAGYLGEYADKQLLQDLSPYRDNLLPLDGIPDTVLGSGTVDDKLLSVPLGTNAWSMMYNKDILDEYGIDYPTDDMTWDELNDLILEVNEAGGSIDPRIYGAEDYTAGFPNFIYDLMQDENPVFNEDGTPAFDEDDVIDYLDSVADLREDAEFYPVERSVALEPAGGFLAGETAIWFNFSTTVQQAMSDAGTENIGMVQPPLDKGQDAHVLAPKPSMLLSIAANSDQQQAAAAFVNFLTTNPGVAEIFGTTLGTPPTEEGRAAIEQTPADVVNLDYLTSAEEELTASYPILPAGYGTIEAKWGELHEQLRYGDITTEQFATELFSEISMVLGS</sequence>
<name>A0ABU0PAN0_9MICO</name>
<protein>
    <submittedName>
        <fullName evidence="2">Multiple sugar transport system substrate-binding protein</fullName>
    </submittedName>
</protein>
<dbReference type="PANTHER" id="PTHR43649:SF30">
    <property type="entry name" value="ABC TRANSPORTER SUBSTRATE-BINDING PROTEIN"/>
    <property type="match status" value="1"/>
</dbReference>
<keyword evidence="1" id="KW-0732">Signal</keyword>
<keyword evidence="3" id="KW-1185">Reference proteome</keyword>
<organism evidence="2 3">
    <name type="scientific">Microbacterium murale</name>
    <dbReference type="NCBI Taxonomy" id="1081040"/>
    <lineage>
        <taxon>Bacteria</taxon>
        <taxon>Bacillati</taxon>
        <taxon>Actinomycetota</taxon>
        <taxon>Actinomycetes</taxon>
        <taxon>Micrococcales</taxon>
        <taxon>Microbacteriaceae</taxon>
        <taxon>Microbacterium</taxon>
    </lineage>
</organism>
<feature type="chain" id="PRO_5045566544" evidence="1">
    <location>
        <begin position="21"/>
        <end position="436"/>
    </location>
</feature>
<feature type="signal peptide" evidence="1">
    <location>
        <begin position="1"/>
        <end position="20"/>
    </location>
</feature>